<dbReference type="InterPro" id="IPR050339">
    <property type="entry name" value="CC_SR_Kinase"/>
</dbReference>
<accession>A0AAV5T0J1</accession>
<keyword evidence="8" id="KW-0175">Coiled coil</keyword>
<evidence type="ECO:0000256" key="5">
    <source>
        <dbReference type="ARBA" id="ARBA00037982"/>
    </source>
</evidence>
<feature type="non-terminal residue" evidence="10">
    <location>
        <position position="1"/>
    </location>
</feature>
<dbReference type="PANTHER" id="PTHR11042:SF91">
    <property type="entry name" value="EUKARYOTIC TRANSLATION INITIATION FACTOR 2-ALPHA KINASE"/>
    <property type="match status" value="1"/>
</dbReference>
<feature type="domain" description="Protein kinase" evidence="9">
    <location>
        <begin position="85"/>
        <end position="418"/>
    </location>
</feature>
<evidence type="ECO:0000256" key="4">
    <source>
        <dbReference type="ARBA" id="ARBA00022840"/>
    </source>
</evidence>
<dbReference type="Gene3D" id="3.30.200.20">
    <property type="entry name" value="Phosphorylase Kinase, domain 1"/>
    <property type="match status" value="1"/>
</dbReference>
<dbReference type="PROSITE" id="PS00107">
    <property type="entry name" value="PROTEIN_KINASE_ATP"/>
    <property type="match status" value="1"/>
</dbReference>
<dbReference type="InterPro" id="IPR008271">
    <property type="entry name" value="Ser/Thr_kinase_AS"/>
</dbReference>
<evidence type="ECO:0000256" key="1">
    <source>
        <dbReference type="ARBA" id="ARBA00022679"/>
    </source>
</evidence>
<keyword evidence="2 6" id="KW-0547">Nucleotide-binding</keyword>
<feature type="coiled-coil region" evidence="8">
    <location>
        <begin position="26"/>
        <end position="74"/>
    </location>
</feature>
<evidence type="ECO:0000256" key="6">
    <source>
        <dbReference type="PROSITE-ProRule" id="PRU10141"/>
    </source>
</evidence>
<dbReference type="Proteomes" id="UP001432027">
    <property type="component" value="Unassembled WGS sequence"/>
</dbReference>
<dbReference type="GO" id="GO:0005737">
    <property type="term" value="C:cytoplasm"/>
    <property type="evidence" value="ECO:0007669"/>
    <property type="project" value="TreeGrafter"/>
</dbReference>
<keyword evidence="4 6" id="KW-0067">ATP-binding</keyword>
<name>A0AAV5T0J1_9BILA</name>
<keyword evidence="1" id="KW-0808">Transferase</keyword>
<organism evidence="10 11">
    <name type="scientific">Pristionchus entomophagus</name>
    <dbReference type="NCBI Taxonomy" id="358040"/>
    <lineage>
        <taxon>Eukaryota</taxon>
        <taxon>Metazoa</taxon>
        <taxon>Ecdysozoa</taxon>
        <taxon>Nematoda</taxon>
        <taxon>Chromadorea</taxon>
        <taxon>Rhabditida</taxon>
        <taxon>Rhabditina</taxon>
        <taxon>Diplogasteromorpha</taxon>
        <taxon>Diplogasteroidea</taxon>
        <taxon>Neodiplogasteridae</taxon>
        <taxon>Pristionchus</taxon>
    </lineage>
</organism>
<feature type="binding site" evidence="6">
    <location>
        <position position="114"/>
    </location>
    <ligand>
        <name>ATP</name>
        <dbReference type="ChEBI" id="CHEBI:30616"/>
    </ligand>
</feature>
<evidence type="ECO:0000256" key="8">
    <source>
        <dbReference type="SAM" id="Coils"/>
    </source>
</evidence>
<comment type="similarity">
    <text evidence="5">Belongs to the protein kinase superfamily. Ser/Thr protein kinase family. GCN2 subfamily.</text>
</comment>
<evidence type="ECO:0000313" key="10">
    <source>
        <dbReference type="EMBL" id="GMS86368.1"/>
    </source>
</evidence>
<dbReference type="SUPFAM" id="SSF56112">
    <property type="entry name" value="Protein kinase-like (PK-like)"/>
    <property type="match status" value="1"/>
</dbReference>
<keyword evidence="7" id="KW-0723">Serine/threonine-protein kinase</keyword>
<dbReference type="Gene3D" id="1.10.510.10">
    <property type="entry name" value="Transferase(Phosphotransferase) domain 1"/>
    <property type="match status" value="1"/>
</dbReference>
<dbReference type="InterPro" id="IPR011009">
    <property type="entry name" value="Kinase-like_dom_sf"/>
</dbReference>
<reference evidence="10" key="1">
    <citation type="submission" date="2023-10" db="EMBL/GenBank/DDBJ databases">
        <title>Genome assembly of Pristionchus species.</title>
        <authorList>
            <person name="Yoshida K."/>
            <person name="Sommer R.J."/>
        </authorList>
    </citation>
    <scope>NUCLEOTIDE SEQUENCE</scope>
    <source>
        <strain evidence="10">RS0144</strain>
    </source>
</reference>
<dbReference type="SMART" id="SM00220">
    <property type="entry name" value="S_TKc"/>
    <property type="match status" value="1"/>
</dbReference>
<evidence type="ECO:0000313" key="11">
    <source>
        <dbReference type="Proteomes" id="UP001432027"/>
    </source>
</evidence>
<evidence type="ECO:0000259" key="9">
    <source>
        <dbReference type="PROSITE" id="PS50011"/>
    </source>
</evidence>
<sequence length="423" mass="48896">SFSFVVQSSQPYIMLSVQGIGDNPAIDILKSQLRKLQATLAQLTQGRTHHDEKVQLIRDKMQALQKSIDILEKDDIYESLFEEEFTINGILGFGGSGIVFEAKNHLDEATYAVKRIAVDPKKVDQALTEVRAMAQLDDPDNHIIRYNCSWIEKPPGRWQHDADVQMLKTIESREREKVSNNFASSQSVRCLRALNKLTTMQDDRRRQLFKYDNITNCQFIFIQLELCNASLATWLENHMKAAHRPLLQSKLWFRQIVKGVEYIHSEGLIHRDLKPCNILFNKDKRLKIADMGIVIQQKIVDGVQVPVDTDGWGTQVYMSPEQRSWIAEIDAKSDVFTLGLILTELCVVMNFDQKVEVKLPVYDLSFNDLFHIFDYYRAGRQNKIFVNDTITDEFTKFLTHINFINRPTCSETLVHQYLAELIH</sequence>
<proteinExistence type="inferred from homology"/>
<dbReference type="InterPro" id="IPR017441">
    <property type="entry name" value="Protein_kinase_ATP_BS"/>
</dbReference>
<dbReference type="GO" id="GO:0005634">
    <property type="term" value="C:nucleus"/>
    <property type="evidence" value="ECO:0007669"/>
    <property type="project" value="TreeGrafter"/>
</dbReference>
<gene>
    <name evidence="10" type="ORF">PENTCL1PPCAC_8543</name>
</gene>
<dbReference type="AlphaFoldDB" id="A0AAV5T0J1"/>
<dbReference type="PROSITE" id="PS00108">
    <property type="entry name" value="PROTEIN_KINASE_ST"/>
    <property type="match status" value="1"/>
</dbReference>
<evidence type="ECO:0000256" key="7">
    <source>
        <dbReference type="RuleBase" id="RU000304"/>
    </source>
</evidence>
<dbReference type="EMBL" id="BTSX01000002">
    <property type="protein sequence ID" value="GMS86368.1"/>
    <property type="molecule type" value="Genomic_DNA"/>
</dbReference>
<keyword evidence="3" id="KW-0418">Kinase</keyword>
<evidence type="ECO:0000256" key="2">
    <source>
        <dbReference type="ARBA" id="ARBA00022741"/>
    </source>
</evidence>
<dbReference type="InterPro" id="IPR000719">
    <property type="entry name" value="Prot_kinase_dom"/>
</dbReference>
<protein>
    <recommendedName>
        <fullName evidence="9">Protein kinase domain-containing protein</fullName>
    </recommendedName>
</protein>
<comment type="caution">
    <text evidence="10">The sequence shown here is derived from an EMBL/GenBank/DDBJ whole genome shotgun (WGS) entry which is preliminary data.</text>
</comment>
<dbReference type="PANTHER" id="PTHR11042">
    <property type="entry name" value="EUKARYOTIC TRANSLATION INITIATION FACTOR 2-ALPHA KINASE EIF2-ALPHA KINASE -RELATED"/>
    <property type="match status" value="1"/>
</dbReference>
<dbReference type="Pfam" id="PF00069">
    <property type="entry name" value="Pkinase"/>
    <property type="match status" value="1"/>
</dbReference>
<evidence type="ECO:0000256" key="3">
    <source>
        <dbReference type="ARBA" id="ARBA00022777"/>
    </source>
</evidence>
<dbReference type="PROSITE" id="PS50011">
    <property type="entry name" value="PROTEIN_KINASE_DOM"/>
    <property type="match status" value="1"/>
</dbReference>
<dbReference type="GO" id="GO:0005524">
    <property type="term" value="F:ATP binding"/>
    <property type="evidence" value="ECO:0007669"/>
    <property type="project" value="UniProtKB-UniRule"/>
</dbReference>
<dbReference type="GO" id="GO:0004694">
    <property type="term" value="F:eukaryotic translation initiation factor 2alpha kinase activity"/>
    <property type="evidence" value="ECO:0007669"/>
    <property type="project" value="TreeGrafter"/>
</dbReference>
<keyword evidence="11" id="KW-1185">Reference proteome</keyword>